<comment type="caution">
    <text evidence="1">The sequence shown here is derived from an EMBL/GenBank/DDBJ whole genome shotgun (WGS) entry which is preliminary data.</text>
</comment>
<reference evidence="1" key="1">
    <citation type="submission" date="2023-03" db="EMBL/GenBank/DDBJ databases">
        <title>Massive genome expansion in bonnet fungi (Mycena s.s.) driven by repeated elements and novel gene families across ecological guilds.</title>
        <authorList>
            <consortium name="Lawrence Berkeley National Laboratory"/>
            <person name="Harder C.B."/>
            <person name="Miyauchi S."/>
            <person name="Viragh M."/>
            <person name="Kuo A."/>
            <person name="Thoen E."/>
            <person name="Andreopoulos B."/>
            <person name="Lu D."/>
            <person name="Skrede I."/>
            <person name="Drula E."/>
            <person name="Henrissat B."/>
            <person name="Morin E."/>
            <person name="Kohler A."/>
            <person name="Barry K."/>
            <person name="LaButti K."/>
            <person name="Morin E."/>
            <person name="Salamov A."/>
            <person name="Lipzen A."/>
            <person name="Mereny Z."/>
            <person name="Hegedus B."/>
            <person name="Baldrian P."/>
            <person name="Stursova M."/>
            <person name="Weitz H."/>
            <person name="Taylor A."/>
            <person name="Grigoriev I.V."/>
            <person name="Nagy L.G."/>
            <person name="Martin F."/>
            <person name="Kauserud H."/>
        </authorList>
    </citation>
    <scope>NUCLEOTIDE SEQUENCE</scope>
    <source>
        <strain evidence="1">CBHHK188m</strain>
    </source>
</reference>
<organism evidence="1 2">
    <name type="scientific">Mycena maculata</name>
    <dbReference type="NCBI Taxonomy" id="230809"/>
    <lineage>
        <taxon>Eukaryota</taxon>
        <taxon>Fungi</taxon>
        <taxon>Dikarya</taxon>
        <taxon>Basidiomycota</taxon>
        <taxon>Agaricomycotina</taxon>
        <taxon>Agaricomycetes</taxon>
        <taxon>Agaricomycetidae</taxon>
        <taxon>Agaricales</taxon>
        <taxon>Marasmiineae</taxon>
        <taxon>Mycenaceae</taxon>
        <taxon>Mycena</taxon>
    </lineage>
</organism>
<evidence type="ECO:0000313" key="2">
    <source>
        <dbReference type="Proteomes" id="UP001215280"/>
    </source>
</evidence>
<dbReference type="SUPFAM" id="SSF53098">
    <property type="entry name" value="Ribonuclease H-like"/>
    <property type="match status" value="1"/>
</dbReference>
<dbReference type="InterPro" id="IPR012337">
    <property type="entry name" value="RNaseH-like_sf"/>
</dbReference>
<name>A0AAD7NDS5_9AGAR</name>
<evidence type="ECO:0000313" key="1">
    <source>
        <dbReference type="EMBL" id="KAJ7757756.1"/>
    </source>
</evidence>
<dbReference type="Proteomes" id="UP001215280">
    <property type="component" value="Unassembled WGS sequence"/>
</dbReference>
<dbReference type="AlphaFoldDB" id="A0AAD7NDS5"/>
<protein>
    <recommendedName>
        <fullName evidence="3">DUF659 domain-containing protein</fullName>
    </recommendedName>
</protein>
<accession>A0AAD7NDS5</accession>
<evidence type="ECO:0008006" key="3">
    <source>
        <dbReference type="Google" id="ProtNLM"/>
    </source>
</evidence>
<dbReference type="EMBL" id="JARJLG010000057">
    <property type="protein sequence ID" value="KAJ7757756.1"/>
    <property type="molecule type" value="Genomic_DNA"/>
</dbReference>
<keyword evidence="2" id="KW-1185">Reference proteome</keyword>
<proteinExistence type="predicted"/>
<sequence>MAGGRPAEKFMENQGENCNYCDPPVTIEGRDQRPAVHLKDCAGAPSAVRQEAHRDLMDKGHVTISSGPILPNPGTPDIDATSITVAASAAQPGPSEPAGTINKKRKFGTLDGYVDKSMSEAYKADADLKCFRFIVHSNSAFLAHNPYLLAWIKAIRPTYDPPLRYVLSGKLLQAENSRVHLEEVQRLRGTKQITLLFDAWEDMLRCSLYGTAGAGVDAYPSLISLDDMTGNHGSADQYMSTITGALEKMDIGDAKNIIALTTDNPNVMQSFRPFPGIKKIITATTVIVTFFNSSHYWGGQLKDEAKALNISRSLKTRTESRWYSLILRSLSVSSHRETLQRICFRPDAKKKICASVSL</sequence>
<gene>
    <name evidence="1" type="ORF">DFH07DRAFT_940439</name>
</gene>